<dbReference type="Proteomes" id="UP000886847">
    <property type="component" value="Unassembled WGS sequence"/>
</dbReference>
<keyword evidence="1" id="KW-0472">Membrane</keyword>
<name>A0A9D1W3C0_9FIRM</name>
<reference evidence="2" key="2">
    <citation type="submission" date="2021-04" db="EMBL/GenBank/DDBJ databases">
        <authorList>
            <person name="Gilroy R."/>
        </authorList>
    </citation>
    <scope>NUCLEOTIDE SEQUENCE</scope>
    <source>
        <strain evidence="2">2189</strain>
    </source>
</reference>
<dbReference type="EMBL" id="DXEW01000036">
    <property type="protein sequence ID" value="HIX51107.1"/>
    <property type="molecule type" value="Genomic_DNA"/>
</dbReference>
<dbReference type="AlphaFoldDB" id="A0A9D1W3C0"/>
<comment type="caution">
    <text evidence="2">The sequence shown here is derived from an EMBL/GenBank/DDBJ whole genome shotgun (WGS) entry which is preliminary data.</text>
</comment>
<feature type="transmembrane region" description="Helical" evidence="1">
    <location>
        <begin position="15"/>
        <end position="35"/>
    </location>
</feature>
<organism evidence="2 3">
    <name type="scientific">Candidatus Borkfalkia faecavium</name>
    <dbReference type="NCBI Taxonomy" id="2838508"/>
    <lineage>
        <taxon>Bacteria</taxon>
        <taxon>Bacillati</taxon>
        <taxon>Bacillota</taxon>
        <taxon>Clostridia</taxon>
        <taxon>Christensenellales</taxon>
        <taxon>Christensenellaceae</taxon>
        <taxon>Candidatus Borkfalkia</taxon>
    </lineage>
</organism>
<evidence type="ECO:0000256" key="1">
    <source>
        <dbReference type="SAM" id="Phobius"/>
    </source>
</evidence>
<proteinExistence type="predicted"/>
<reference evidence="2" key="1">
    <citation type="journal article" date="2021" name="PeerJ">
        <title>Extensive microbial diversity within the chicken gut microbiome revealed by metagenomics and culture.</title>
        <authorList>
            <person name="Gilroy R."/>
            <person name="Ravi A."/>
            <person name="Getino M."/>
            <person name="Pursley I."/>
            <person name="Horton D.L."/>
            <person name="Alikhan N.F."/>
            <person name="Baker D."/>
            <person name="Gharbi K."/>
            <person name="Hall N."/>
            <person name="Watson M."/>
            <person name="Adriaenssens E.M."/>
            <person name="Foster-Nyarko E."/>
            <person name="Jarju S."/>
            <person name="Secka A."/>
            <person name="Antonio M."/>
            <person name="Oren A."/>
            <person name="Chaudhuri R.R."/>
            <person name="La Ragione R."/>
            <person name="Hildebrand F."/>
            <person name="Pallen M.J."/>
        </authorList>
    </citation>
    <scope>NUCLEOTIDE SEQUENCE</scope>
    <source>
        <strain evidence="2">2189</strain>
    </source>
</reference>
<evidence type="ECO:0000313" key="2">
    <source>
        <dbReference type="EMBL" id="HIX51107.1"/>
    </source>
</evidence>
<keyword evidence="1" id="KW-1133">Transmembrane helix</keyword>
<keyword evidence="1" id="KW-0812">Transmembrane</keyword>
<protein>
    <submittedName>
        <fullName evidence="2">Uncharacterized protein</fullName>
    </submittedName>
</protein>
<evidence type="ECO:0000313" key="3">
    <source>
        <dbReference type="Proteomes" id="UP000886847"/>
    </source>
</evidence>
<gene>
    <name evidence="2" type="ORF">H9851_07505</name>
</gene>
<accession>A0A9D1W3C0</accession>
<sequence>MDEELRSSFRRVGKIEWVMLILMAVLVAATAIYYARYDNAEKDRDGNEAHAGVAYADEQSENGALDRAATVTADEGYDLFVPSPRIGFAGYGIALSWASLEAGDARTIEGCDRYPVQEASVEGGAYYHVS</sequence>